<gene>
    <name evidence="1" type="ORF">Pmani_004424</name>
</gene>
<dbReference type="EMBL" id="JAWZYT010000309">
    <property type="protein sequence ID" value="KAK4324966.1"/>
    <property type="molecule type" value="Genomic_DNA"/>
</dbReference>
<protein>
    <submittedName>
        <fullName evidence="1">Uncharacterized protein</fullName>
    </submittedName>
</protein>
<name>A0AAE1ULK1_9EUCA</name>
<organism evidence="1 2">
    <name type="scientific">Petrolisthes manimaculis</name>
    <dbReference type="NCBI Taxonomy" id="1843537"/>
    <lineage>
        <taxon>Eukaryota</taxon>
        <taxon>Metazoa</taxon>
        <taxon>Ecdysozoa</taxon>
        <taxon>Arthropoda</taxon>
        <taxon>Crustacea</taxon>
        <taxon>Multicrustacea</taxon>
        <taxon>Malacostraca</taxon>
        <taxon>Eumalacostraca</taxon>
        <taxon>Eucarida</taxon>
        <taxon>Decapoda</taxon>
        <taxon>Pleocyemata</taxon>
        <taxon>Anomura</taxon>
        <taxon>Galatheoidea</taxon>
        <taxon>Porcellanidae</taxon>
        <taxon>Petrolisthes</taxon>
    </lineage>
</organism>
<dbReference type="Proteomes" id="UP001292094">
    <property type="component" value="Unassembled WGS sequence"/>
</dbReference>
<comment type="caution">
    <text evidence="1">The sequence shown here is derived from an EMBL/GenBank/DDBJ whole genome shotgun (WGS) entry which is preliminary data.</text>
</comment>
<dbReference type="AlphaFoldDB" id="A0AAE1ULK1"/>
<evidence type="ECO:0000313" key="1">
    <source>
        <dbReference type="EMBL" id="KAK4324966.1"/>
    </source>
</evidence>
<accession>A0AAE1ULK1</accession>
<keyword evidence="2" id="KW-1185">Reference proteome</keyword>
<evidence type="ECO:0000313" key="2">
    <source>
        <dbReference type="Proteomes" id="UP001292094"/>
    </source>
</evidence>
<proteinExistence type="predicted"/>
<reference evidence="1" key="1">
    <citation type="submission" date="2023-11" db="EMBL/GenBank/DDBJ databases">
        <title>Genome assemblies of two species of porcelain crab, Petrolisthes cinctipes and Petrolisthes manimaculis (Anomura: Porcellanidae).</title>
        <authorList>
            <person name="Angst P."/>
        </authorList>
    </citation>
    <scope>NUCLEOTIDE SEQUENCE</scope>
    <source>
        <strain evidence="1">PB745_02</strain>
        <tissue evidence="1">Gill</tissue>
    </source>
</reference>
<sequence>MARVDGGEVGSGGRKVEEVNIVRVDQLGWGTNFKAVHYPRLATLSTFPVTMQSLEHHATTDCPLSLPTSCKAQHSQVAARLLCPV</sequence>